<dbReference type="GO" id="GO:0016787">
    <property type="term" value="F:hydrolase activity"/>
    <property type="evidence" value="ECO:0007669"/>
    <property type="project" value="InterPro"/>
</dbReference>
<dbReference type="GO" id="GO:0004519">
    <property type="term" value="F:endonuclease activity"/>
    <property type="evidence" value="ECO:0007669"/>
    <property type="project" value="TreeGrafter"/>
</dbReference>
<dbReference type="InterPro" id="IPR020821">
    <property type="entry name" value="ENPP1-3/EXOG-like_nuc-like"/>
</dbReference>
<evidence type="ECO:0000256" key="3">
    <source>
        <dbReference type="SAM" id="SignalP"/>
    </source>
</evidence>
<feature type="domain" description="DNA/RNA non-specific endonuclease/pyrophosphatase/phosphodiesterase" evidence="5">
    <location>
        <begin position="24"/>
        <end position="215"/>
    </location>
</feature>
<protein>
    <recommendedName>
        <fullName evidence="8">DNA/RNA non-specific endonuclease</fullName>
    </recommendedName>
</protein>
<keyword evidence="2" id="KW-0479">Metal-binding</keyword>
<dbReference type="InterPro" id="IPR040255">
    <property type="entry name" value="Non-specific_endonuclease"/>
</dbReference>
<organism evidence="6 7">
    <name type="scientific">Mucilaginibacter terrigena</name>
    <dbReference type="NCBI Taxonomy" id="2492395"/>
    <lineage>
        <taxon>Bacteria</taxon>
        <taxon>Pseudomonadati</taxon>
        <taxon>Bacteroidota</taxon>
        <taxon>Sphingobacteriia</taxon>
        <taxon>Sphingobacteriales</taxon>
        <taxon>Sphingobacteriaceae</taxon>
        <taxon>Mucilaginibacter</taxon>
    </lineage>
</organism>
<feature type="active site" description="Proton acceptor" evidence="1">
    <location>
        <position position="94"/>
    </location>
</feature>
<dbReference type="EMBL" id="SEWG01000003">
    <property type="protein sequence ID" value="RYU90954.1"/>
    <property type="molecule type" value="Genomic_DNA"/>
</dbReference>
<dbReference type="PANTHER" id="PTHR13966">
    <property type="entry name" value="ENDONUCLEASE RELATED"/>
    <property type="match status" value="1"/>
</dbReference>
<dbReference type="InterPro" id="IPR001604">
    <property type="entry name" value="Endo_G_ENPP1-like_dom"/>
</dbReference>
<dbReference type="Pfam" id="PF01223">
    <property type="entry name" value="Endonuclease_NS"/>
    <property type="match status" value="1"/>
</dbReference>
<dbReference type="InterPro" id="IPR044925">
    <property type="entry name" value="His-Me_finger_sf"/>
</dbReference>
<evidence type="ECO:0008006" key="8">
    <source>
        <dbReference type="Google" id="ProtNLM"/>
    </source>
</evidence>
<evidence type="ECO:0000259" key="5">
    <source>
        <dbReference type="SMART" id="SM00892"/>
    </source>
</evidence>
<feature type="signal peptide" evidence="3">
    <location>
        <begin position="1"/>
        <end position="17"/>
    </location>
</feature>
<feature type="binding site" evidence="2">
    <location>
        <position position="125"/>
    </location>
    <ligand>
        <name>Mg(2+)</name>
        <dbReference type="ChEBI" id="CHEBI:18420"/>
        <note>catalytic</note>
    </ligand>
</feature>
<feature type="chain" id="PRO_5020674343" description="DNA/RNA non-specific endonuclease" evidence="3">
    <location>
        <begin position="18"/>
        <end position="215"/>
    </location>
</feature>
<dbReference type="SUPFAM" id="SSF54060">
    <property type="entry name" value="His-Me finger endonucleases"/>
    <property type="match status" value="1"/>
</dbReference>
<dbReference type="RefSeq" id="WP_129876502.1">
    <property type="nucleotide sequence ID" value="NZ_SEWG01000003.1"/>
</dbReference>
<keyword evidence="7" id="KW-1185">Reference proteome</keyword>
<feature type="domain" description="ENPP1-3/EXOG-like endonuclease/phosphodiesterase" evidence="4">
    <location>
        <begin position="25"/>
        <end position="215"/>
    </location>
</feature>
<dbReference type="AlphaFoldDB" id="A0A4Q5LMG9"/>
<comment type="caution">
    <text evidence="6">The sequence shown here is derived from an EMBL/GenBank/DDBJ whole genome shotgun (WGS) entry which is preliminary data.</text>
</comment>
<evidence type="ECO:0000313" key="6">
    <source>
        <dbReference type="EMBL" id="RYU90954.1"/>
    </source>
</evidence>
<dbReference type="PANTHER" id="PTHR13966:SF5">
    <property type="entry name" value="ENDONUCLEASE G, MITOCHONDRIAL"/>
    <property type="match status" value="1"/>
</dbReference>
<accession>A0A4Q5LMG9</accession>
<evidence type="ECO:0000313" key="7">
    <source>
        <dbReference type="Proteomes" id="UP000293331"/>
    </source>
</evidence>
<evidence type="ECO:0000256" key="2">
    <source>
        <dbReference type="PIRSR" id="PIRSR640255-2"/>
    </source>
</evidence>
<gene>
    <name evidence="6" type="ORF">EWM62_10000</name>
</gene>
<evidence type="ECO:0000256" key="1">
    <source>
        <dbReference type="PIRSR" id="PIRSR640255-1"/>
    </source>
</evidence>
<dbReference type="OrthoDB" id="9811262at2"/>
<dbReference type="GO" id="GO:0046872">
    <property type="term" value="F:metal ion binding"/>
    <property type="evidence" value="ECO:0007669"/>
    <property type="project" value="UniProtKB-KW"/>
</dbReference>
<dbReference type="Proteomes" id="UP000293331">
    <property type="component" value="Unassembled WGS sequence"/>
</dbReference>
<dbReference type="Gene3D" id="3.40.570.10">
    <property type="entry name" value="Extracellular Endonuclease, subunit A"/>
    <property type="match status" value="1"/>
</dbReference>
<reference evidence="6 7" key="1">
    <citation type="submission" date="2019-02" db="EMBL/GenBank/DDBJ databases">
        <title>Bacterial novel species Mucilaginibacter sp. 17JY9-4 isolated from soil.</title>
        <authorList>
            <person name="Jung H.-Y."/>
        </authorList>
    </citation>
    <scope>NUCLEOTIDE SEQUENCE [LARGE SCALE GENOMIC DNA]</scope>
    <source>
        <strain evidence="6 7">17JY9-4</strain>
    </source>
</reference>
<name>A0A4Q5LMG9_9SPHI</name>
<keyword evidence="3" id="KW-0732">Signal</keyword>
<dbReference type="SMART" id="SM00477">
    <property type="entry name" value="NUC"/>
    <property type="match status" value="1"/>
</dbReference>
<dbReference type="InterPro" id="IPR044929">
    <property type="entry name" value="DNA/RNA_non-sp_Endonuclease_sf"/>
</dbReference>
<proteinExistence type="predicted"/>
<evidence type="ECO:0000259" key="4">
    <source>
        <dbReference type="SMART" id="SM00477"/>
    </source>
</evidence>
<dbReference type="SMART" id="SM00892">
    <property type="entry name" value="Endonuclease_NS"/>
    <property type="match status" value="1"/>
</dbReference>
<sequence>MKRLLLLLYLFTTVAFAQDTITIRHQRYTTTFDTVLKYPVLVHWIVKSSDLCDKNNPRRVERKGVTFKPDPQLKKYTTLQKYYSKNKGNYQRGHNMNAADNSCDIQQMKESFYFSNMTPQTKELNEEVWGDLEDETRRLAKQYGQVEVWCGSYAYKEKMGDVTVPMFCWKILKYNGQEVAYIFPNHHQVNAHRFNYYQGPIESVKLASKLDLKGL</sequence>
<dbReference type="GO" id="GO:0003676">
    <property type="term" value="F:nucleic acid binding"/>
    <property type="evidence" value="ECO:0007669"/>
    <property type="project" value="InterPro"/>
</dbReference>